<dbReference type="InterPro" id="IPR001296">
    <property type="entry name" value="Glyco_trans_1"/>
</dbReference>
<keyword evidence="3" id="KW-0328">Glycosyltransferase</keyword>
<dbReference type="Gene3D" id="3.40.50.2000">
    <property type="entry name" value="Glycogen Phosphorylase B"/>
    <property type="match status" value="2"/>
</dbReference>
<sequence>MANHRAENEPMRILHIMSGFGGGISSFIKNQAEGLVNRAIIFDVVTYDECSPAFMNAIEAIGGNVYRLVNPKKDGWKAFRQSFINVLQQNTYDVVHCHISGYRALPYRYLARSYHIKKFYIHAHLTSLTNNHSIKYRIQTRLYQLINQMLSDAYLGCSKEAIYSVFGQDIPENQIMVIPNSIDSFQFIEVDEKASDLRISQRETYQFDLDDLVIGQVARLETVKNHQFTLRLAHYMEENNLAGKFVLVGEGSLKDELSAEIKRLNLQQRVFILGRIHPITEFYPMLDVLFLPSLREGLPTVVVEAQASGIPVVMADTITQEVDLHLGMVQAVALDDSLANWYQAIVKASQTQVPSMQKRLNRIKAENFTNESAARLYEQFLRGKITSYQIGQSGGYE</sequence>
<feature type="domain" description="Glycosyl transferase family 1" evidence="1">
    <location>
        <begin position="201"/>
        <end position="316"/>
    </location>
</feature>
<dbReference type="Proteomes" id="UP001315967">
    <property type="component" value="Chromosome"/>
</dbReference>
<dbReference type="RefSeq" id="WP_313793352.1">
    <property type="nucleotide sequence ID" value="NZ_CP102453.1"/>
</dbReference>
<evidence type="ECO:0000259" key="1">
    <source>
        <dbReference type="Pfam" id="PF00534"/>
    </source>
</evidence>
<organism evidence="3 4">
    <name type="scientific">Fundicoccus culcitae</name>
    <dbReference type="NCBI Taxonomy" id="2969821"/>
    <lineage>
        <taxon>Bacteria</taxon>
        <taxon>Bacillati</taxon>
        <taxon>Bacillota</taxon>
        <taxon>Bacilli</taxon>
        <taxon>Lactobacillales</taxon>
        <taxon>Aerococcaceae</taxon>
        <taxon>Fundicoccus</taxon>
    </lineage>
</organism>
<dbReference type="Pfam" id="PF00534">
    <property type="entry name" value="Glycos_transf_1"/>
    <property type="match status" value="1"/>
</dbReference>
<protein>
    <submittedName>
        <fullName evidence="3">Glycosyltransferase</fullName>
        <ecNumber evidence="3">2.4.-.-</ecNumber>
    </submittedName>
</protein>
<keyword evidence="4" id="KW-1185">Reference proteome</keyword>
<dbReference type="EC" id="2.4.-.-" evidence="3"/>
<gene>
    <name evidence="3" type="ORF">NRE15_13335</name>
</gene>
<keyword evidence="3" id="KW-0808">Transferase</keyword>
<reference evidence="3 4" key="1">
    <citation type="submission" date="2022-08" db="EMBL/GenBank/DDBJ databases">
        <title>Aerococcaceae sp. nov isolated from spoiled eye mask.</title>
        <authorList>
            <person name="Zhou G."/>
            <person name="Xie X.-B."/>
            <person name="Shi Q.-S."/>
            <person name="Wang Y.-S."/>
            <person name="Wen X."/>
            <person name="Peng H."/>
            <person name="Yang X.-J."/>
            <person name="Tao H.-B."/>
            <person name="Huang X.-M."/>
        </authorList>
    </citation>
    <scope>NUCLEOTIDE SEQUENCE [LARGE SCALE GENOMIC DNA]</scope>
    <source>
        <strain evidence="4">DM20194951</strain>
    </source>
</reference>
<accession>A0ABY5P517</accession>
<dbReference type="Pfam" id="PF13439">
    <property type="entry name" value="Glyco_transf_4"/>
    <property type="match status" value="1"/>
</dbReference>
<dbReference type="PANTHER" id="PTHR45947:SF3">
    <property type="entry name" value="SULFOQUINOVOSYL TRANSFERASE SQD2"/>
    <property type="match status" value="1"/>
</dbReference>
<evidence type="ECO:0000313" key="3">
    <source>
        <dbReference type="EMBL" id="UUX33849.1"/>
    </source>
</evidence>
<name>A0ABY5P517_9LACT</name>
<evidence type="ECO:0000313" key="4">
    <source>
        <dbReference type="Proteomes" id="UP001315967"/>
    </source>
</evidence>
<dbReference type="GO" id="GO:0016757">
    <property type="term" value="F:glycosyltransferase activity"/>
    <property type="evidence" value="ECO:0007669"/>
    <property type="project" value="UniProtKB-KW"/>
</dbReference>
<dbReference type="InterPro" id="IPR050194">
    <property type="entry name" value="Glycosyltransferase_grp1"/>
</dbReference>
<proteinExistence type="predicted"/>
<dbReference type="SUPFAM" id="SSF53756">
    <property type="entry name" value="UDP-Glycosyltransferase/glycogen phosphorylase"/>
    <property type="match status" value="1"/>
</dbReference>
<evidence type="ECO:0000259" key="2">
    <source>
        <dbReference type="Pfam" id="PF13439"/>
    </source>
</evidence>
<dbReference type="InterPro" id="IPR028098">
    <property type="entry name" value="Glyco_trans_4-like_N"/>
</dbReference>
<feature type="domain" description="Glycosyltransferase subfamily 4-like N-terminal" evidence="2">
    <location>
        <begin position="22"/>
        <end position="183"/>
    </location>
</feature>
<dbReference type="EMBL" id="CP102453">
    <property type="protein sequence ID" value="UUX33849.1"/>
    <property type="molecule type" value="Genomic_DNA"/>
</dbReference>
<dbReference type="PANTHER" id="PTHR45947">
    <property type="entry name" value="SULFOQUINOVOSYL TRANSFERASE SQD2"/>
    <property type="match status" value="1"/>
</dbReference>